<feature type="compositionally biased region" description="Polar residues" evidence="1">
    <location>
        <begin position="562"/>
        <end position="574"/>
    </location>
</feature>
<feature type="compositionally biased region" description="Basic and acidic residues" evidence="1">
    <location>
        <begin position="31"/>
        <end position="42"/>
    </location>
</feature>
<feature type="compositionally biased region" description="Polar residues" evidence="1">
    <location>
        <begin position="196"/>
        <end position="215"/>
    </location>
</feature>
<feature type="compositionally biased region" description="Basic and acidic residues" evidence="1">
    <location>
        <begin position="603"/>
        <end position="620"/>
    </location>
</feature>
<feature type="compositionally biased region" description="Polar residues" evidence="1">
    <location>
        <begin position="477"/>
        <end position="489"/>
    </location>
</feature>
<evidence type="ECO:0000313" key="2">
    <source>
        <dbReference type="EMBL" id="EME77442.1"/>
    </source>
</evidence>
<dbReference type="KEGG" id="pfj:MYCFIDRAFT_89258"/>
<feature type="region of interest" description="Disordered" evidence="1">
    <location>
        <begin position="1"/>
        <end position="108"/>
    </location>
</feature>
<organism evidence="2 3">
    <name type="scientific">Pseudocercospora fijiensis (strain CIRAD86)</name>
    <name type="common">Black leaf streak disease fungus</name>
    <name type="synonym">Mycosphaerella fijiensis</name>
    <dbReference type="NCBI Taxonomy" id="383855"/>
    <lineage>
        <taxon>Eukaryota</taxon>
        <taxon>Fungi</taxon>
        <taxon>Dikarya</taxon>
        <taxon>Ascomycota</taxon>
        <taxon>Pezizomycotina</taxon>
        <taxon>Dothideomycetes</taxon>
        <taxon>Dothideomycetidae</taxon>
        <taxon>Mycosphaerellales</taxon>
        <taxon>Mycosphaerellaceae</taxon>
        <taxon>Pseudocercospora</taxon>
    </lineage>
</organism>
<dbReference type="RefSeq" id="XP_007932190.1">
    <property type="nucleotide sequence ID" value="XM_007933999.1"/>
</dbReference>
<feature type="compositionally biased region" description="Basic and acidic residues" evidence="1">
    <location>
        <begin position="288"/>
        <end position="317"/>
    </location>
</feature>
<proteinExistence type="predicted"/>
<feature type="region of interest" description="Disordered" evidence="1">
    <location>
        <begin position="527"/>
        <end position="546"/>
    </location>
</feature>
<dbReference type="eggNOG" id="ENOG502SPD4">
    <property type="taxonomic scope" value="Eukaryota"/>
</dbReference>
<dbReference type="STRING" id="383855.M3AIY7"/>
<dbReference type="Pfam" id="PF11489">
    <property type="entry name" value="Aim21"/>
    <property type="match status" value="2"/>
</dbReference>
<feature type="compositionally biased region" description="Polar residues" evidence="1">
    <location>
        <begin position="11"/>
        <end position="21"/>
    </location>
</feature>
<feature type="compositionally biased region" description="Low complexity" evidence="1">
    <location>
        <begin position="898"/>
        <end position="910"/>
    </location>
</feature>
<name>M3AIY7_PSEFD</name>
<dbReference type="EMBL" id="KB446566">
    <property type="protein sequence ID" value="EME77442.1"/>
    <property type="molecule type" value="Genomic_DNA"/>
</dbReference>
<reference evidence="2 3" key="1">
    <citation type="journal article" date="2012" name="PLoS Pathog.">
        <title>Diverse lifestyles and strategies of plant pathogenesis encoded in the genomes of eighteen Dothideomycetes fungi.</title>
        <authorList>
            <person name="Ohm R.A."/>
            <person name="Feau N."/>
            <person name="Henrissat B."/>
            <person name="Schoch C.L."/>
            <person name="Horwitz B.A."/>
            <person name="Barry K.W."/>
            <person name="Condon B.J."/>
            <person name="Copeland A.C."/>
            <person name="Dhillon B."/>
            <person name="Glaser F."/>
            <person name="Hesse C.N."/>
            <person name="Kosti I."/>
            <person name="LaButti K."/>
            <person name="Lindquist E.A."/>
            <person name="Lucas S."/>
            <person name="Salamov A.A."/>
            <person name="Bradshaw R.E."/>
            <person name="Ciuffetti L."/>
            <person name="Hamelin R.C."/>
            <person name="Kema G.H.J."/>
            <person name="Lawrence C."/>
            <person name="Scott J.A."/>
            <person name="Spatafora J.W."/>
            <person name="Turgeon B.G."/>
            <person name="de Wit P.J.G.M."/>
            <person name="Zhong S."/>
            <person name="Goodwin S.B."/>
            <person name="Grigoriev I.V."/>
        </authorList>
    </citation>
    <scope>NUCLEOTIDE SEQUENCE [LARGE SCALE GENOMIC DNA]</scope>
    <source>
        <strain evidence="2 3">CIRAD86</strain>
    </source>
</reference>
<feature type="region of interest" description="Disordered" evidence="1">
    <location>
        <begin position="243"/>
        <end position="433"/>
    </location>
</feature>
<feature type="compositionally biased region" description="Basic and acidic residues" evidence="1">
    <location>
        <begin position="576"/>
        <end position="588"/>
    </location>
</feature>
<feature type="compositionally biased region" description="Polar residues" evidence="1">
    <location>
        <begin position="247"/>
        <end position="256"/>
    </location>
</feature>
<dbReference type="GeneID" id="19342792"/>
<feature type="compositionally biased region" description="Polar residues" evidence="1">
    <location>
        <begin position="950"/>
        <end position="959"/>
    </location>
</feature>
<feature type="region of interest" description="Disordered" evidence="1">
    <location>
        <begin position="993"/>
        <end position="1012"/>
    </location>
</feature>
<dbReference type="InterPro" id="IPR021582">
    <property type="entry name" value="Aim21"/>
</dbReference>
<dbReference type="Proteomes" id="UP000016932">
    <property type="component" value="Unassembled WGS sequence"/>
</dbReference>
<evidence type="ECO:0008006" key="4">
    <source>
        <dbReference type="Google" id="ProtNLM"/>
    </source>
</evidence>
<feature type="compositionally biased region" description="Polar residues" evidence="1">
    <location>
        <begin position="968"/>
        <end position="982"/>
    </location>
</feature>
<feature type="compositionally biased region" description="Polar residues" evidence="1">
    <location>
        <begin position="50"/>
        <end position="63"/>
    </location>
</feature>
<protein>
    <recommendedName>
        <fullName evidence="4">Altered inheritance of mitochondria protein 21</fullName>
    </recommendedName>
</protein>
<keyword evidence="3" id="KW-1185">Reference proteome</keyword>
<feature type="compositionally biased region" description="Basic and acidic residues" evidence="1">
    <location>
        <begin position="456"/>
        <end position="476"/>
    </location>
</feature>
<feature type="region of interest" description="Disordered" evidence="1">
    <location>
        <begin position="152"/>
        <end position="228"/>
    </location>
</feature>
<feature type="region of interest" description="Disordered" evidence="1">
    <location>
        <begin position="451"/>
        <end position="494"/>
    </location>
</feature>
<accession>M3AIY7</accession>
<feature type="compositionally biased region" description="Basic and acidic residues" evidence="1">
    <location>
        <begin position="415"/>
        <end position="429"/>
    </location>
</feature>
<feature type="compositionally biased region" description="Basic and acidic residues" evidence="1">
    <location>
        <begin position="1003"/>
        <end position="1012"/>
    </location>
</feature>
<gene>
    <name evidence="2" type="ORF">MYCFIDRAFT_89258</name>
</gene>
<feature type="compositionally biased region" description="Basic residues" evidence="1">
    <location>
        <begin position="816"/>
        <end position="826"/>
    </location>
</feature>
<dbReference type="AlphaFoldDB" id="M3AIY7"/>
<feature type="compositionally biased region" description="Basic and acidic residues" evidence="1">
    <location>
        <begin position="155"/>
        <end position="164"/>
    </location>
</feature>
<dbReference type="HOGENOM" id="CLU_009400_0_0_1"/>
<evidence type="ECO:0000256" key="1">
    <source>
        <dbReference type="SAM" id="MobiDB-lite"/>
    </source>
</evidence>
<evidence type="ECO:0000313" key="3">
    <source>
        <dbReference type="Proteomes" id="UP000016932"/>
    </source>
</evidence>
<feature type="compositionally biased region" description="Pro residues" evidence="1">
    <location>
        <begin position="1"/>
        <end position="10"/>
    </location>
</feature>
<feature type="compositionally biased region" description="Low complexity" evidence="1">
    <location>
        <begin position="670"/>
        <end position="684"/>
    </location>
</feature>
<dbReference type="OrthoDB" id="5386574at2759"/>
<sequence>MSQPSLPPRPQRNNASATKNDTPLVPPRPVRKTDPSPDREGATRSPFNLPPTSLSNKPQVTKRTSQELPRRPPSVSLPTLGQEGAEYSSFDELPAEAHGVSASEEPGEQTRNVAVDLPMYQPKASVPQATATKNIQKIRDTDSTQAALAGIGRSKPADDVHKLPPGDASPSGVARVTSNIKRAPSAEPPNVLRTKASFNRSTSSLQPLDRTTSRPGSLFGGDDHEHGIPVIGQQVPLLAMAGDVQAPTPSGGSSVHSPGIGFFNDGSVRSHQRKRSSRQEFGPPDSYGIRHDADHADQFEREWVRKHPEEAAKEGYHLHLPKPESALSSEQLNRIVRESDSGAGVSPGTPGEDEAMEEYLSRMSSPNVPLAQRKKRASSGSVPPESPLRKNFSNRLHPSDAAAVEDSPKRASKSYHYESDTDHEHEHYDGTPILAADELMKRPSSAFMHAAVVPEPHADDDYYDSDHARSRRRSMDTSRPSSRPSSVHGNLQGYAGGSLHRFISREEEHHSGVGTPLAEIEEYEPLFPEGEDGKKAQQKKTKARPDLAAMHHFPSQDVWEDTPSSLQYSATVSTPELERQQEALEAEKAAVSTASTFETPEQETARRAANDADMTSDKKTYIKPHFKPGVLEDHRPTAHRFPSSDVWEDTPSSMYATTTVSTPEEEESQARAPAARPSIPARPAKNSRLAQEVPVDEQETSPTKTRAPSIPDKPKPSIPARPQRTSRSEQEGAPLDQSTSAGGDEAIKSPPAPKAKPAVPARPTGSKIAALQSGFMNDLNNRLKLGPQGPPPKKDEVAVEEDSSTEKQPLADARKTRARGPPRRKPAASPAADRKSSLTFAMSPLITCWTIDETDELKVQTENKENKDPNATEVEKAIEENEKVNTDSAAPAEEGDHSAAQAAASEIAKSPDPIEAAGRHSNAAADLQAALAEAGAGPAPSLSLGGPELSNATLPSTAQVDKDEDVQTGETEISTIQSPSSGNEEHVTVLQGAKAVEDGDGDVVEKHAQEAS</sequence>
<feature type="compositionally biased region" description="Low complexity" evidence="1">
    <location>
        <begin position="923"/>
        <end position="940"/>
    </location>
</feature>
<feature type="region of interest" description="Disordered" evidence="1">
    <location>
        <begin position="557"/>
        <end position="839"/>
    </location>
</feature>
<dbReference type="VEuPathDB" id="FungiDB:MYCFIDRAFT_89258"/>
<feature type="region of interest" description="Disordered" evidence="1">
    <location>
        <begin position="860"/>
        <end position="988"/>
    </location>
</feature>
<feature type="compositionally biased region" description="Basic and acidic residues" evidence="1">
    <location>
        <begin position="860"/>
        <end position="885"/>
    </location>
</feature>